<gene>
    <name evidence="1" type="ORF">GDO81_002992</name>
</gene>
<dbReference type="EMBL" id="WNYA01000001">
    <property type="protein sequence ID" value="KAG8599287.1"/>
    <property type="molecule type" value="Genomic_DNA"/>
</dbReference>
<organism evidence="1 2">
    <name type="scientific">Engystomops pustulosus</name>
    <name type="common">Tungara frog</name>
    <name type="synonym">Physalaemus pustulosus</name>
    <dbReference type="NCBI Taxonomy" id="76066"/>
    <lineage>
        <taxon>Eukaryota</taxon>
        <taxon>Metazoa</taxon>
        <taxon>Chordata</taxon>
        <taxon>Craniata</taxon>
        <taxon>Vertebrata</taxon>
        <taxon>Euteleostomi</taxon>
        <taxon>Amphibia</taxon>
        <taxon>Batrachia</taxon>
        <taxon>Anura</taxon>
        <taxon>Neobatrachia</taxon>
        <taxon>Hyloidea</taxon>
        <taxon>Leptodactylidae</taxon>
        <taxon>Leiuperinae</taxon>
        <taxon>Engystomops</taxon>
    </lineage>
</organism>
<sequence>MSFVRAHYSFPRIAAVTARSGARAMSLTANDNDAISLYPALSTRLFFNERKLPPCHDFVRVAAAPRSAGCRSLILHQNNPI</sequence>
<keyword evidence="2" id="KW-1185">Reference proteome</keyword>
<reference evidence="1" key="1">
    <citation type="thesis" date="2020" institute="ProQuest LLC" country="789 East Eisenhower Parkway, Ann Arbor, MI, USA">
        <title>Comparative Genomics and Chromosome Evolution.</title>
        <authorList>
            <person name="Mudd A.B."/>
        </authorList>
    </citation>
    <scope>NUCLEOTIDE SEQUENCE</scope>
    <source>
        <strain evidence="1">237g6f4</strain>
        <tissue evidence="1">Blood</tissue>
    </source>
</reference>
<accession>A0AAV7DS47</accession>
<protein>
    <submittedName>
        <fullName evidence="1">Uncharacterized protein</fullName>
    </submittedName>
</protein>
<dbReference type="AlphaFoldDB" id="A0AAV7DS47"/>
<name>A0AAV7DS47_ENGPU</name>
<evidence type="ECO:0000313" key="2">
    <source>
        <dbReference type="Proteomes" id="UP000824782"/>
    </source>
</evidence>
<evidence type="ECO:0000313" key="1">
    <source>
        <dbReference type="EMBL" id="KAG8599287.1"/>
    </source>
</evidence>
<comment type="caution">
    <text evidence="1">The sequence shown here is derived from an EMBL/GenBank/DDBJ whole genome shotgun (WGS) entry which is preliminary data.</text>
</comment>
<dbReference type="Proteomes" id="UP000824782">
    <property type="component" value="Unassembled WGS sequence"/>
</dbReference>
<proteinExistence type="predicted"/>